<name>A0A8S5P2I7_9CAUD</name>
<evidence type="ECO:0000313" key="1">
    <source>
        <dbReference type="EMBL" id="DAE00460.1"/>
    </source>
</evidence>
<protein>
    <submittedName>
        <fullName evidence="1">Minor capsid protein from bacteriophage</fullName>
    </submittedName>
</protein>
<dbReference type="EMBL" id="BK015302">
    <property type="protein sequence ID" value="DAE00460.1"/>
    <property type="molecule type" value="Genomic_DNA"/>
</dbReference>
<accession>A0A8S5P2I7</accession>
<reference evidence="1" key="1">
    <citation type="journal article" date="2021" name="Proc. Natl. Acad. Sci. U.S.A.">
        <title>A Catalog of Tens of Thousands of Viruses from Human Metagenomes Reveals Hidden Associations with Chronic Diseases.</title>
        <authorList>
            <person name="Tisza M.J."/>
            <person name="Buck C.B."/>
        </authorList>
    </citation>
    <scope>NUCLEOTIDE SEQUENCE</scope>
    <source>
        <strain evidence="1">CtKUC4</strain>
    </source>
</reference>
<proteinExistence type="predicted"/>
<sequence>MVDIAQSVTDWLKDILAGIPVEYGQFPNGTGAAQAMLKAAPGEPWVLHYCSGGGIKQFPYEVYLQTRPLDEQERIDGLAMLRKVQAAIEDGGAPEGVVVYAHDVTTLPSPFSVGEDGVATYQLIAQIKYRV</sequence>
<organism evidence="1">
    <name type="scientific">Siphoviridae sp. ctKUC4</name>
    <dbReference type="NCBI Taxonomy" id="2825442"/>
    <lineage>
        <taxon>Viruses</taxon>
        <taxon>Duplodnaviria</taxon>
        <taxon>Heunggongvirae</taxon>
        <taxon>Uroviricota</taxon>
        <taxon>Caudoviricetes</taxon>
    </lineage>
</organism>